<dbReference type="Pfam" id="PF05013">
    <property type="entry name" value="FGase"/>
    <property type="match status" value="1"/>
</dbReference>
<dbReference type="GO" id="GO:0016787">
    <property type="term" value="F:hydrolase activity"/>
    <property type="evidence" value="ECO:0007669"/>
    <property type="project" value="UniProtKB-KW"/>
</dbReference>
<keyword evidence="1" id="KW-0378">Hydrolase</keyword>
<dbReference type="KEGG" id="amob:HG15A2_27990"/>
<dbReference type="Gene3D" id="3.40.630.40">
    <property type="entry name" value="Zn-dependent exopeptidases"/>
    <property type="match status" value="1"/>
</dbReference>
<sequence length="126" mass="14601">MSLSPLCIFRRGSGPIIGAAIHDAHDMRARVEKRLALDEQERLREEDPYTGEWTQIVKTQIVGLRSRFEVDLNRPRYEAVYQTPEDAWGLGVWDTPPDEQMIETSLREYDDFYESVEAVESVETLL</sequence>
<dbReference type="Proteomes" id="UP000319852">
    <property type="component" value="Chromosome"/>
</dbReference>
<evidence type="ECO:0000313" key="1">
    <source>
        <dbReference type="EMBL" id="QDS99476.1"/>
    </source>
</evidence>
<name>A0A517MX74_9BACT</name>
<dbReference type="EMBL" id="CP036263">
    <property type="protein sequence ID" value="QDS99476.1"/>
    <property type="molecule type" value="Genomic_DNA"/>
</dbReference>
<gene>
    <name evidence="1" type="ORF">HG15A2_27990</name>
</gene>
<reference evidence="1 2" key="1">
    <citation type="submission" date="2019-02" db="EMBL/GenBank/DDBJ databases">
        <title>Deep-cultivation of Planctomycetes and their phenomic and genomic characterization uncovers novel biology.</title>
        <authorList>
            <person name="Wiegand S."/>
            <person name="Jogler M."/>
            <person name="Boedeker C."/>
            <person name="Pinto D."/>
            <person name="Vollmers J."/>
            <person name="Rivas-Marin E."/>
            <person name="Kohn T."/>
            <person name="Peeters S.H."/>
            <person name="Heuer A."/>
            <person name="Rast P."/>
            <person name="Oberbeckmann S."/>
            <person name="Bunk B."/>
            <person name="Jeske O."/>
            <person name="Meyerdierks A."/>
            <person name="Storesund J.E."/>
            <person name="Kallscheuer N."/>
            <person name="Luecker S."/>
            <person name="Lage O.M."/>
            <person name="Pohl T."/>
            <person name="Merkel B.J."/>
            <person name="Hornburger P."/>
            <person name="Mueller R.-W."/>
            <person name="Bruemmer F."/>
            <person name="Labrenz M."/>
            <person name="Spormann A.M."/>
            <person name="Op den Camp H."/>
            <person name="Overmann J."/>
            <person name="Amann R."/>
            <person name="Jetten M.S.M."/>
            <person name="Mascher T."/>
            <person name="Medema M.H."/>
            <person name="Devos D.P."/>
            <person name="Kaster A.-K."/>
            <person name="Ovreas L."/>
            <person name="Rohde M."/>
            <person name="Galperin M.Y."/>
            <person name="Jogler C."/>
        </authorList>
    </citation>
    <scope>NUCLEOTIDE SEQUENCE [LARGE SCALE GENOMIC DNA]</scope>
    <source>
        <strain evidence="1 2">HG15A2</strain>
    </source>
</reference>
<keyword evidence="2" id="KW-1185">Reference proteome</keyword>
<dbReference type="SUPFAM" id="SSF53187">
    <property type="entry name" value="Zn-dependent exopeptidases"/>
    <property type="match status" value="1"/>
</dbReference>
<accession>A0A517MX74</accession>
<organism evidence="1 2">
    <name type="scientific">Adhaeretor mobilis</name>
    <dbReference type="NCBI Taxonomy" id="1930276"/>
    <lineage>
        <taxon>Bacteria</taxon>
        <taxon>Pseudomonadati</taxon>
        <taxon>Planctomycetota</taxon>
        <taxon>Planctomycetia</taxon>
        <taxon>Pirellulales</taxon>
        <taxon>Lacipirellulaceae</taxon>
        <taxon>Adhaeretor</taxon>
    </lineage>
</organism>
<proteinExistence type="predicted"/>
<evidence type="ECO:0000313" key="2">
    <source>
        <dbReference type="Proteomes" id="UP000319852"/>
    </source>
</evidence>
<dbReference type="AlphaFoldDB" id="A0A517MX74"/>
<dbReference type="RefSeq" id="WP_246117729.1">
    <property type="nucleotide sequence ID" value="NZ_CP036263.1"/>
</dbReference>
<protein>
    <submittedName>
        <fullName evidence="1">N-formylglutamate amidohydrolase</fullName>
    </submittedName>
</protein>
<dbReference type="InterPro" id="IPR007709">
    <property type="entry name" value="N-FG_amidohydro"/>
</dbReference>